<comment type="subcellular location">
    <subcellularLocation>
        <location evidence="1">Membrane</location>
    </subcellularLocation>
</comment>
<dbReference type="InterPro" id="IPR001460">
    <property type="entry name" value="PCN-bd_Tpept"/>
</dbReference>
<dbReference type="Pfam" id="PF03717">
    <property type="entry name" value="PBP_dimer"/>
    <property type="match status" value="1"/>
</dbReference>
<dbReference type="EMBL" id="CP003155">
    <property type="protein sequence ID" value="AEV28431.1"/>
    <property type="molecule type" value="Genomic_DNA"/>
</dbReference>
<evidence type="ECO:0000259" key="6">
    <source>
        <dbReference type="Pfam" id="PF03717"/>
    </source>
</evidence>
<name>G8QXD0_SPHPG</name>
<gene>
    <name evidence="7" type="ordered locus">SpiGrapes_0582</name>
</gene>
<dbReference type="OrthoDB" id="9770103at2"/>
<dbReference type="SUPFAM" id="SSF56601">
    <property type="entry name" value="beta-lactamase/transpeptidase-like"/>
    <property type="match status" value="1"/>
</dbReference>
<dbReference type="STRING" id="158190.SpiGrapes_0582"/>
<dbReference type="eggNOG" id="COG0768">
    <property type="taxonomic scope" value="Bacteria"/>
</dbReference>
<dbReference type="GO" id="GO:0005886">
    <property type="term" value="C:plasma membrane"/>
    <property type="evidence" value="ECO:0007669"/>
    <property type="project" value="TreeGrafter"/>
</dbReference>
<evidence type="ECO:0000256" key="1">
    <source>
        <dbReference type="ARBA" id="ARBA00004370"/>
    </source>
</evidence>
<keyword evidence="7" id="KW-0132">Cell division</keyword>
<evidence type="ECO:0000256" key="4">
    <source>
        <dbReference type="SAM" id="Phobius"/>
    </source>
</evidence>
<evidence type="ECO:0000256" key="3">
    <source>
        <dbReference type="ARBA" id="ARBA00023136"/>
    </source>
</evidence>
<keyword evidence="3 4" id="KW-0472">Membrane</keyword>
<proteinExistence type="predicted"/>
<dbReference type="PANTHER" id="PTHR30627">
    <property type="entry name" value="PEPTIDOGLYCAN D,D-TRANSPEPTIDASE"/>
    <property type="match status" value="1"/>
</dbReference>
<dbReference type="RefSeq" id="WP_014269280.1">
    <property type="nucleotide sequence ID" value="NC_016633.1"/>
</dbReference>
<dbReference type="InterPro" id="IPR036138">
    <property type="entry name" value="PBP_dimer_sf"/>
</dbReference>
<evidence type="ECO:0000313" key="7">
    <source>
        <dbReference type="EMBL" id="AEV28431.1"/>
    </source>
</evidence>
<dbReference type="HOGENOM" id="CLU_009289_6_0_12"/>
<evidence type="ECO:0000259" key="5">
    <source>
        <dbReference type="Pfam" id="PF00905"/>
    </source>
</evidence>
<dbReference type="Proteomes" id="UP000005632">
    <property type="component" value="Chromosome"/>
</dbReference>
<keyword evidence="4" id="KW-1133">Transmembrane helix</keyword>
<keyword evidence="2" id="KW-0378">Hydrolase</keyword>
<sequence>MPTSPNRSYYKLFTGATILVFVLLLVRIAFIILGDGASLKVYNNPEVAKTVVRGTIYDRNGKILAIQTPYYGLYFHLTQIKDIQKAAEVVAPYVGMNPDQIRLQAANYTTYAQIKKHIDEDKVEPLRKAIEKAGMSRELSIEKSLGRTYPALFHAAQTIGFTNTENKGLEGLEYSLERYLSPYPEVGEKEVTYGQDITLTLDIDIQYLLDLQMQSIADVHNPDYAMGIIMDAKNGDILAMSSYPWYNTNAVNRSNEEERLNHAVNYLYEPGSVFKIFSLAAVMQAGQADLLTPFECDGSYTFDSGNGNMVTINCTESHGTVNPRSMIQKSCNGAISSWARQTNSLDFFTLLCKFGFNGSYDIDLPSKSEGTIAEPSKWSGRSQATISFGQELSTTALHLVTAATAFTNGGDLLVPNLILSRSEGNPTGEKGMVLYKRERTVQDHILDASVASDILSYMQSATEKGSTAVNAALEGVEVGAKTGTAQILNSKTNSYADGTVLASTMAIVPVDDPKYIIYIAAGNPKGNTIWGSNIAAPAIGQIIKALVSQGKLLSTKSIQW</sequence>
<feature type="transmembrane region" description="Helical" evidence="4">
    <location>
        <begin position="12"/>
        <end position="33"/>
    </location>
</feature>
<dbReference type="InterPro" id="IPR012338">
    <property type="entry name" value="Beta-lactam/transpept-like"/>
</dbReference>
<accession>G8QXD0</accession>
<dbReference type="Gene3D" id="3.30.450.330">
    <property type="match status" value="1"/>
</dbReference>
<protein>
    <submittedName>
        <fullName evidence="7">Cell division protein FtsI/penicillin-binding protein 2</fullName>
    </submittedName>
</protein>
<dbReference type="GO" id="GO:0008658">
    <property type="term" value="F:penicillin binding"/>
    <property type="evidence" value="ECO:0007669"/>
    <property type="project" value="InterPro"/>
</dbReference>
<dbReference type="Gene3D" id="3.40.710.10">
    <property type="entry name" value="DD-peptidase/beta-lactamase superfamily"/>
    <property type="match status" value="1"/>
</dbReference>
<keyword evidence="2" id="KW-0645">Protease</keyword>
<keyword evidence="7" id="KW-0131">Cell cycle</keyword>
<dbReference type="SUPFAM" id="SSF56519">
    <property type="entry name" value="Penicillin binding protein dimerisation domain"/>
    <property type="match status" value="1"/>
</dbReference>
<evidence type="ECO:0000256" key="2">
    <source>
        <dbReference type="ARBA" id="ARBA00022645"/>
    </source>
</evidence>
<dbReference type="Pfam" id="PF00905">
    <property type="entry name" value="Transpeptidase"/>
    <property type="match status" value="1"/>
</dbReference>
<feature type="domain" description="Penicillin-binding protein dimerisation" evidence="6">
    <location>
        <begin position="51"/>
        <end position="180"/>
    </location>
</feature>
<dbReference type="AlphaFoldDB" id="G8QXD0"/>
<dbReference type="PANTHER" id="PTHR30627:SF1">
    <property type="entry name" value="PEPTIDOGLYCAN D,D-TRANSPEPTIDASE FTSI"/>
    <property type="match status" value="1"/>
</dbReference>
<keyword evidence="4" id="KW-0812">Transmembrane</keyword>
<keyword evidence="8" id="KW-1185">Reference proteome</keyword>
<dbReference type="InterPro" id="IPR050515">
    <property type="entry name" value="Beta-lactam/transpept"/>
</dbReference>
<keyword evidence="2" id="KW-0121">Carboxypeptidase</keyword>
<dbReference type="KEGG" id="sgp:SpiGrapes_0582"/>
<dbReference type="GO" id="GO:0004180">
    <property type="term" value="F:carboxypeptidase activity"/>
    <property type="evidence" value="ECO:0007669"/>
    <property type="project" value="UniProtKB-KW"/>
</dbReference>
<reference evidence="7 8" key="1">
    <citation type="submission" date="2011-11" db="EMBL/GenBank/DDBJ databases">
        <title>Complete sequence of Spirochaeta sp. grapes.</title>
        <authorList>
            <consortium name="US DOE Joint Genome Institute"/>
            <person name="Lucas S."/>
            <person name="Han J."/>
            <person name="Lapidus A."/>
            <person name="Cheng J.-F."/>
            <person name="Goodwin L."/>
            <person name="Pitluck S."/>
            <person name="Peters L."/>
            <person name="Ovchinnikova G."/>
            <person name="Munk A.C."/>
            <person name="Detter J.C."/>
            <person name="Han C."/>
            <person name="Tapia R."/>
            <person name="Land M."/>
            <person name="Hauser L."/>
            <person name="Kyrpides N."/>
            <person name="Ivanova N."/>
            <person name="Pagani I."/>
            <person name="Ritalahtilisa K."/>
            <person name="Loeffler F."/>
            <person name="Woyke T."/>
        </authorList>
    </citation>
    <scope>NUCLEOTIDE SEQUENCE [LARGE SCALE GENOMIC DNA]</scope>
    <source>
        <strain evidence="8">ATCC BAA-1885 / DSM 22778 / Grapes</strain>
    </source>
</reference>
<dbReference type="GO" id="GO:0071555">
    <property type="term" value="P:cell wall organization"/>
    <property type="evidence" value="ECO:0007669"/>
    <property type="project" value="TreeGrafter"/>
</dbReference>
<dbReference type="InterPro" id="IPR005311">
    <property type="entry name" value="PBP_dimer"/>
</dbReference>
<dbReference type="GO" id="GO:0051301">
    <property type="term" value="P:cell division"/>
    <property type="evidence" value="ECO:0007669"/>
    <property type="project" value="UniProtKB-KW"/>
</dbReference>
<feature type="domain" description="Penicillin-binding protein transpeptidase" evidence="5">
    <location>
        <begin position="228"/>
        <end position="543"/>
    </location>
</feature>
<dbReference type="Gene3D" id="3.90.1310.10">
    <property type="entry name" value="Penicillin-binding protein 2a (Domain 2)"/>
    <property type="match status" value="1"/>
</dbReference>
<evidence type="ECO:0000313" key="8">
    <source>
        <dbReference type="Proteomes" id="UP000005632"/>
    </source>
</evidence>
<organism evidence="7 8">
    <name type="scientific">Sphaerochaeta pleomorpha (strain ATCC BAA-1885 / DSM 22778 / Grapes)</name>
    <dbReference type="NCBI Taxonomy" id="158190"/>
    <lineage>
        <taxon>Bacteria</taxon>
        <taxon>Pseudomonadati</taxon>
        <taxon>Spirochaetota</taxon>
        <taxon>Spirochaetia</taxon>
        <taxon>Spirochaetales</taxon>
        <taxon>Sphaerochaetaceae</taxon>
        <taxon>Sphaerochaeta</taxon>
    </lineage>
</organism>